<dbReference type="InterPro" id="IPR036249">
    <property type="entry name" value="Thioredoxin-like_sf"/>
</dbReference>
<dbReference type="InterPro" id="IPR004046">
    <property type="entry name" value="GST_C"/>
</dbReference>
<dbReference type="PROSITE" id="PS50405">
    <property type="entry name" value="GST_CTER"/>
    <property type="match status" value="2"/>
</dbReference>
<dbReference type="Gene3D" id="3.40.30.10">
    <property type="entry name" value="Glutaredoxin"/>
    <property type="match status" value="1"/>
</dbReference>
<dbReference type="Gene3D" id="1.20.1050.10">
    <property type="match status" value="2"/>
</dbReference>
<evidence type="ECO:0000259" key="8">
    <source>
        <dbReference type="PROSITE" id="PS50404"/>
    </source>
</evidence>
<comment type="similarity">
    <text evidence="2">Belongs to the GST superfamily. Phi family.</text>
</comment>
<dbReference type="GO" id="GO:0009407">
    <property type="term" value="P:toxin catabolic process"/>
    <property type="evidence" value="ECO:0007669"/>
    <property type="project" value="UniProtKB-ARBA"/>
</dbReference>
<comment type="caution">
    <text evidence="10">The sequence shown here is derived from an EMBL/GenBank/DDBJ whole genome shotgun (WGS) entry which is preliminary data.</text>
</comment>
<dbReference type="Proteomes" id="UP000315295">
    <property type="component" value="Unassembled WGS sequence"/>
</dbReference>
<dbReference type="InterPro" id="IPR040079">
    <property type="entry name" value="Glutathione_S-Trfase"/>
</dbReference>
<evidence type="ECO:0000313" key="11">
    <source>
        <dbReference type="Proteomes" id="UP000315295"/>
    </source>
</evidence>
<dbReference type="AlphaFoldDB" id="A0A540KQC3"/>
<dbReference type="PANTHER" id="PTHR43900:SF72">
    <property type="entry name" value="GLUTATHIONE S-TRANSFERASE F13"/>
    <property type="match status" value="1"/>
</dbReference>
<evidence type="ECO:0000256" key="1">
    <source>
        <dbReference type="ARBA" id="ARBA00004514"/>
    </source>
</evidence>
<dbReference type="STRING" id="106549.A0A540KQC3"/>
<feature type="domain" description="GST C-terminal" evidence="9">
    <location>
        <begin position="90"/>
        <end position="218"/>
    </location>
</feature>
<evidence type="ECO:0000256" key="6">
    <source>
        <dbReference type="ARBA" id="ARBA00022679"/>
    </source>
</evidence>
<dbReference type="Pfam" id="PF02798">
    <property type="entry name" value="GST_N"/>
    <property type="match status" value="1"/>
</dbReference>
<evidence type="ECO:0000313" key="10">
    <source>
        <dbReference type="EMBL" id="TQD76423.1"/>
    </source>
</evidence>
<dbReference type="CDD" id="cd03053">
    <property type="entry name" value="GST_N_Phi"/>
    <property type="match status" value="1"/>
</dbReference>
<reference evidence="10 11" key="1">
    <citation type="journal article" date="2019" name="G3 (Bethesda)">
        <title>Sequencing of a Wild Apple (Malus baccata) Genome Unravels the Differences Between Cultivated and Wild Apple Species Regarding Disease Resistance and Cold Tolerance.</title>
        <authorList>
            <person name="Chen X."/>
        </authorList>
    </citation>
    <scope>NUCLEOTIDE SEQUENCE [LARGE SCALE GENOMIC DNA]</scope>
    <source>
        <strain evidence="11">cv. Shandingzi</strain>
        <tissue evidence="10">Leaves</tissue>
    </source>
</reference>
<dbReference type="CDD" id="cd03187">
    <property type="entry name" value="GST_C_Phi"/>
    <property type="match status" value="2"/>
</dbReference>
<proteinExistence type="inferred from homology"/>
<keyword evidence="11" id="KW-1185">Reference proteome</keyword>
<accession>A0A540KQC3</accession>
<dbReference type="InterPro" id="IPR004045">
    <property type="entry name" value="Glutathione_S-Trfase_N"/>
</dbReference>
<dbReference type="GO" id="GO:0005829">
    <property type="term" value="C:cytosol"/>
    <property type="evidence" value="ECO:0007669"/>
    <property type="project" value="UniProtKB-SubCell"/>
</dbReference>
<comment type="subcellular location">
    <subcellularLocation>
        <location evidence="1">Cytoplasm</location>
        <location evidence="1">Cytosol</location>
    </subcellularLocation>
</comment>
<dbReference type="SUPFAM" id="SSF47616">
    <property type="entry name" value="GST C-terminal domain-like"/>
    <property type="match status" value="2"/>
</dbReference>
<keyword evidence="4" id="KW-0963">Cytoplasm</keyword>
<dbReference type="GO" id="GO:0004364">
    <property type="term" value="F:glutathione transferase activity"/>
    <property type="evidence" value="ECO:0007669"/>
    <property type="project" value="UniProtKB-EC"/>
</dbReference>
<dbReference type="SUPFAM" id="SSF52833">
    <property type="entry name" value="Thioredoxin-like"/>
    <property type="match status" value="1"/>
</dbReference>
<evidence type="ECO:0000256" key="4">
    <source>
        <dbReference type="ARBA" id="ARBA00022490"/>
    </source>
</evidence>
<evidence type="ECO:0000256" key="5">
    <source>
        <dbReference type="ARBA" id="ARBA00022575"/>
    </source>
</evidence>
<protein>
    <recommendedName>
        <fullName evidence="3">glutathione transferase</fullName>
        <ecNumber evidence="3">2.5.1.18</ecNumber>
    </recommendedName>
</protein>
<dbReference type="GO" id="GO:0006749">
    <property type="term" value="P:glutathione metabolic process"/>
    <property type="evidence" value="ECO:0007669"/>
    <property type="project" value="TreeGrafter"/>
</dbReference>
<sequence length="354" mass="40169">MVLKLHGLSVSTCTARVVACLHEKSVDFELVPVDLFACENKQPEFLAKNPFGLVPVLEDDGITLFESRAITAYVAEKFKETGHDLIRRENFNEAALVKVWTEVESQQYNPAIEPIIFEFFAKPVVGIEPDQTVIDASLEKLKKVLDVYEARLSSNKFLAGDFYSLADLHHFPGTFYFMKTPWSSLVDDRPRVKAWWEEISARPASKKVAEETRAIRQYIAHEYADKGTPLVIRDSKKMAILSLWTEVEGQKFDPASSKLTYELAIKPLLEMTTDAAVVEEYEAKLAVVLDVYEKRLAQSKYLAGKSFTPADLQHFPTIHYLMGTQSKKMFESRPHVSAWVAHITARNLISTDFN</sequence>
<keyword evidence="6" id="KW-0808">Transferase</keyword>
<dbReference type="SFLD" id="SFLDG01154">
    <property type="entry name" value="Main.5:_Phi-like"/>
    <property type="match status" value="1"/>
</dbReference>
<dbReference type="InterPro" id="IPR036282">
    <property type="entry name" value="Glutathione-S-Trfase_C_sf"/>
</dbReference>
<feature type="domain" description="GST C-terminal" evidence="9">
    <location>
        <begin position="234"/>
        <end position="354"/>
    </location>
</feature>
<keyword evidence="5" id="KW-0216">Detoxification</keyword>
<dbReference type="FunFam" id="3.40.30.10:FF:000016">
    <property type="entry name" value="Glutathione S-transferase F2"/>
    <property type="match status" value="1"/>
</dbReference>
<dbReference type="FunFam" id="1.20.1050.10:FF:000004">
    <property type="entry name" value="Glutathione S-transferase F2"/>
    <property type="match status" value="2"/>
</dbReference>
<dbReference type="EMBL" id="VIEB01001030">
    <property type="protein sequence ID" value="TQD76423.1"/>
    <property type="molecule type" value="Genomic_DNA"/>
</dbReference>
<gene>
    <name evidence="10" type="ORF">C1H46_038051</name>
</gene>
<dbReference type="InterPro" id="IPR010987">
    <property type="entry name" value="Glutathione-S-Trfase_C-like"/>
</dbReference>
<organism evidence="10 11">
    <name type="scientific">Malus baccata</name>
    <name type="common">Siberian crab apple</name>
    <name type="synonym">Pyrus baccata</name>
    <dbReference type="NCBI Taxonomy" id="106549"/>
    <lineage>
        <taxon>Eukaryota</taxon>
        <taxon>Viridiplantae</taxon>
        <taxon>Streptophyta</taxon>
        <taxon>Embryophyta</taxon>
        <taxon>Tracheophyta</taxon>
        <taxon>Spermatophyta</taxon>
        <taxon>Magnoliopsida</taxon>
        <taxon>eudicotyledons</taxon>
        <taxon>Gunneridae</taxon>
        <taxon>Pentapetalae</taxon>
        <taxon>rosids</taxon>
        <taxon>fabids</taxon>
        <taxon>Rosales</taxon>
        <taxon>Rosaceae</taxon>
        <taxon>Amygdaloideae</taxon>
        <taxon>Maleae</taxon>
        <taxon>Malus</taxon>
    </lineage>
</organism>
<dbReference type="Pfam" id="PF00043">
    <property type="entry name" value="GST_C"/>
    <property type="match status" value="2"/>
</dbReference>
<evidence type="ECO:0000256" key="2">
    <source>
        <dbReference type="ARBA" id="ARBA00010128"/>
    </source>
</evidence>
<dbReference type="InterPro" id="IPR034347">
    <property type="entry name" value="GST_Phi_C"/>
</dbReference>
<dbReference type="PANTHER" id="PTHR43900">
    <property type="entry name" value="GLUTATHIONE S-TRANSFERASE RHO"/>
    <property type="match status" value="1"/>
</dbReference>
<name>A0A540KQC3_MALBA</name>
<dbReference type="SFLD" id="SFLDS00019">
    <property type="entry name" value="Glutathione_Transferase_(cytos"/>
    <property type="match status" value="1"/>
</dbReference>
<evidence type="ECO:0000256" key="7">
    <source>
        <dbReference type="ARBA" id="ARBA00047960"/>
    </source>
</evidence>
<dbReference type="PROSITE" id="PS50404">
    <property type="entry name" value="GST_NTER"/>
    <property type="match status" value="1"/>
</dbReference>
<dbReference type="GO" id="GO:0043295">
    <property type="term" value="F:glutathione binding"/>
    <property type="evidence" value="ECO:0007669"/>
    <property type="project" value="TreeGrafter"/>
</dbReference>
<comment type="catalytic activity">
    <reaction evidence="7">
        <text>RX + glutathione = an S-substituted glutathione + a halide anion + H(+)</text>
        <dbReference type="Rhea" id="RHEA:16437"/>
        <dbReference type="ChEBI" id="CHEBI:15378"/>
        <dbReference type="ChEBI" id="CHEBI:16042"/>
        <dbReference type="ChEBI" id="CHEBI:17792"/>
        <dbReference type="ChEBI" id="CHEBI:57925"/>
        <dbReference type="ChEBI" id="CHEBI:90779"/>
        <dbReference type="EC" id="2.5.1.18"/>
    </reaction>
</comment>
<dbReference type="EC" id="2.5.1.18" evidence="3"/>
<feature type="domain" description="GST N-terminal" evidence="8">
    <location>
        <begin position="1"/>
        <end position="82"/>
    </location>
</feature>
<evidence type="ECO:0000259" key="9">
    <source>
        <dbReference type="PROSITE" id="PS50405"/>
    </source>
</evidence>
<evidence type="ECO:0000256" key="3">
    <source>
        <dbReference type="ARBA" id="ARBA00012452"/>
    </source>
</evidence>
<dbReference type="SFLD" id="SFLDG00358">
    <property type="entry name" value="Main_(cytGST)"/>
    <property type="match status" value="1"/>
</dbReference>